<accession>A0A191WBH6</accession>
<dbReference type="SUPFAM" id="SSF55961">
    <property type="entry name" value="Bet v1-like"/>
    <property type="match status" value="1"/>
</dbReference>
<keyword evidence="5" id="KW-1185">Reference proteome</keyword>
<dbReference type="Proteomes" id="UP000078437">
    <property type="component" value="Chromosome"/>
</dbReference>
<comment type="similarity">
    <text evidence="1">Belongs to the AHA1 family.</text>
</comment>
<dbReference type="Pfam" id="PF08327">
    <property type="entry name" value="AHSA1"/>
    <property type="match status" value="1"/>
</dbReference>
<evidence type="ECO:0000259" key="3">
    <source>
        <dbReference type="Pfam" id="PF08327"/>
    </source>
</evidence>
<name>A0A191WBH6_9MICO</name>
<dbReference type="AlphaFoldDB" id="A0A191WBH6"/>
<organism evidence="4 5">
    <name type="scientific">Agromyces aureus</name>
    <dbReference type="NCBI Taxonomy" id="453304"/>
    <lineage>
        <taxon>Bacteria</taxon>
        <taxon>Bacillati</taxon>
        <taxon>Actinomycetota</taxon>
        <taxon>Actinomycetes</taxon>
        <taxon>Micrococcales</taxon>
        <taxon>Microbacteriaceae</taxon>
        <taxon>Agromyces</taxon>
    </lineage>
</organism>
<evidence type="ECO:0000313" key="4">
    <source>
        <dbReference type="EMBL" id="ANJ25539.1"/>
    </source>
</evidence>
<feature type="region of interest" description="Disordered" evidence="2">
    <location>
        <begin position="174"/>
        <end position="222"/>
    </location>
</feature>
<dbReference type="InterPro" id="IPR023393">
    <property type="entry name" value="START-like_dom_sf"/>
</dbReference>
<evidence type="ECO:0000256" key="1">
    <source>
        <dbReference type="ARBA" id="ARBA00006817"/>
    </source>
</evidence>
<reference evidence="5" key="2">
    <citation type="submission" date="2016-01" db="EMBL/GenBank/DDBJ databases">
        <title>Complete genome sequence of Agromyces aureus AR33T and comparison with related organisms.</title>
        <authorList>
            <person name="Corretto E."/>
            <person name="Antonielli L."/>
            <person name="Sessitsch A."/>
            <person name="Brader G."/>
        </authorList>
    </citation>
    <scope>NUCLEOTIDE SEQUENCE [LARGE SCALE GENOMIC DNA]</scope>
    <source>
        <strain evidence="5">AR33</strain>
    </source>
</reference>
<dbReference type="InterPro" id="IPR013538">
    <property type="entry name" value="ASHA1/2-like_C"/>
</dbReference>
<dbReference type="EMBL" id="CP013979">
    <property type="protein sequence ID" value="ANJ25539.1"/>
    <property type="molecule type" value="Genomic_DNA"/>
</dbReference>
<evidence type="ECO:0000256" key="2">
    <source>
        <dbReference type="SAM" id="MobiDB-lite"/>
    </source>
</evidence>
<dbReference type="KEGG" id="agy:ATC03_00875"/>
<gene>
    <name evidence="4" type="ORF">ATC03_00875</name>
</gene>
<dbReference type="STRING" id="453304.ATC03_00875"/>
<dbReference type="OrthoDB" id="8117292at2"/>
<feature type="domain" description="Activator of Hsp90 ATPase homologue 1/2-like C-terminal" evidence="3">
    <location>
        <begin position="27"/>
        <end position="139"/>
    </location>
</feature>
<evidence type="ECO:0000313" key="5">
    <source>
        <dbReference type="Proteomes" id="UP000078437"/>
    </source>
</evidence>
<dbReference type="Gene3D" id="3.30.530.20">
    <property type="match status" value="1"/>
</dbReference>
<proteinExistence type="inferred from homology"/>
<reference evidence="4 5" key="1">
    <citation type="journal article" date="2016" name="Int. J. Syst. Evol. Microbiol.">
        <title>Agromyces aureus sp. nov., isolated from the rhizosphere of Salix caprea L. grown in a heavy-metal-contaminated soil.</title>
        <authorList>
            <person name="Corretto E."/>
            <person name="Antonielli L."/>
            <person name="Sessitsch A."/>
            <person name="Compant S."/>
            <person name="Gorfer M."/>
            <person name="Kuffner M."/>
            <person name="Brader G."/>
        </authorList>
    </citation>
    <scope>NUCLEOTIDE SEQUENCE [LARGE SCALE GENOMIC DNA]</scope>
    <source>
        <strain evidence="4 5">AR33</strain>
    </source>
</reference>
<sequence>MMTVKPTGHYQLRGDGLYIEFDRLFHAPIEDVWYSLTNRNAMKAWIGTYTGSPSTGAVRFRMNAEGDYAEDEGWQAVSILFCDAPHHFVADGSSPEHMRVFANLTERGGLTALTFGQRLYPGTDVAAWGCGWDYYLDRLIASRSGSPMPAWESYFPAFTRYYRELAVPVRPRTPTESIDVVDPDELGETGVHGERGEPGDGPEAGFDPAHDADLGWPAAPPR</sequence>
<protein>
    <recommendedName>
        <fullName evidence="3">Activator of Hsp90 ATPase homologue 1/2-like C-terminal domain-containing protein</fullName>
    </recommendedName>
</protein>